<evidence type="ECO:0000256" key="3">
    <source>
        <dbReference type="SAM" id="Phobius"/>
    </source>
</evidence>
<dbReference type="SMART" id="SM00267">
    <property type="entry name" value="GGDEF"/>
    <property type="match status" value="1"/>
</dbReference>
<dbReference type="Proteomes" id="UP001169492">
    <property type="component" value="Unassembled WGS sequence"/>
</dbReference>
<keyword evidence="3" id="KW-1133">Transmembrane helix</keyword>
<keyword evidence="8" id="KW-1185">Reference proteome</keyword>
<dbReference type="Proteomes" id="UP001169491">
    <property type="component" value="Unassembled WGS sequence"/>
</dbReference>
<comment type="caution">
    <text evidence="6">The sequence shown here is derived from an EMBL/GenBank/DDBJ whole genome shotgun (WGS) entry which is preliminary data.</text>
</comment>
<dbReference type="Gene3D" id="3.30.70.270">
    <property type="match status" value="1"/>
</dbReference>
<accession>A0AAW7R2X4</accession>
<dbReference type="InterPro" id="IPR029787">
    <property type="entry name" value="Nucleotide_cyclase"/>
</dbReference>
<dbReference type="SMART" id="SM00304">
    <property type="entry name" value="HAMP"/>
    <property type="match status" value="1"/>
</dbReference>
<dbReference type="SUPFAM" id="SSF55781">
    <property type="entry name" value="GAF domain-like"/>
    <property type="match status" value="1"/>
</dbReference>
<dbReference type="PROSITE" id="PS50887">
    <property type="entry name" value="GGDEF"/>
    <property type="match status" value="1"/>
</dbReference>
<evidence type="ECO:0000313" key="8">
    <source>
        <dbReference type="Proteomes" id="UP001169491"/>
    </source>
</evidence>
<dbReference type="GO" id="GO:0007165">
    <property type="term" value="P:signal transduction"/>
    <property type="evidence" value="ECO:0007669"/>
    <property type="project" value="InterPro"/>
</dbReference>
<proteinExistence type="predicted"/>
<dbReference type="InterPro" id="IPR043128">
    <property type="entry name" value="Rev_trsase/Diguanyl_cyclase"/>
</dbReference>
<dbReference type="Pfam" id="PF00672">
    <property type="entry name" value="HAMP"/>
    <property type="match status" value="1"/>
</dbReference>
<dbReference type="CDD" id="cd06225">
    <property type="entry name" value="HAMP"/>
    <property type="match status" value="1"/>
</dbReference>
<evidence type="ECO:0000259" key="4">
    <source>
        <dbReference type="PROSITE" id="PS50885"/>
    </source>
</evidence>
<evidence type="ECO:0000313" key="7">
    <source>
        <dbReference type="EMBL" id="MDN7130221.1"/>
    </source>
</evidence>
<feature type="domain" description="GGDEF" evidence="5">
    <location>
        <begin position="463"/>
        <end position="597"/>
    </location>
</feature>
<sequence length="601" mass="66841">MEYSFWRHISLRAQTLAAFLVPIILVAGLSWIVSVTMENVRQLSDRSDRLVQEISVRNRMLQEVINAETGERGFIITGDEQFLEPFERAQSKFAGLASQWRSLSTAADDKAQLMQMEQLFQRWLNEIAKPAITARAKQPMADNGAELESVSQALVASGRGKQLVDDMREIIRSTIAEKQTVLSGVNAELIDRMRLVERMAVLLPVIGVGLGLAILLLMQMGVISSIDRLRKTARDVEKGDLSARVHDNRSDELGILARDFNRMVDQLELAQRESTVLAGFQSMLVSSNDEDEAYGAAARALSKLFPELSGALYLIAPSRDFAELATSWGFAEKPTARFHPEDCRALRLGRTYVATEESAEIFCAHAASKHPQFTLCIPLVTRDEVMGTLFLAHVSNGDDGMSKHQIALAQTVAERLSLALSNLRLTERLRRESVRDPLTGLFNRRYLEETLEREIQRVARAGKPLSIITLDVDHFKRFNDSFGHEAGDRVLEELATVMTALSRPGDVACRFGGEEFMLILPEVGVELASVRAEDMRRRIESLQLSYGGTSLGTVTISLGVATYPVHTLKKEELIRFADNALYEAKNAGRNQIAVYSKDGSS</sequence>
<dbReference type="InterPro" id="IPR007891">
    <property type="entry name" value="CHASE3"/>
</dbReference>
<organism evidence="6 9">
    <name type="scientific">Pseudidiomarina terrestris</name>
    <dbReference type="NCBI Taxonomy" id="2820060"/>
    <lineage>
        <taxon>Bacteria</taxon>
        <taxon>Pseudomonadati</taxon>
        <taxon>Pseudomonadota</taxon>
        <taxon>Gammaproteobacteria</taxon>
        <taxon>Alteromonadales</taxon>
        <taxon>Idiomarinaceae</taxon>
        <taxon>Pseudidiomarina</taxon>
    </lineage>
</organism>
<dbReference type="InterPro" id="IPR000160">
    <property type="entry name" value="GGDEF_dom"/>
</dbReference>
<dbReference type="EC" id="2.7.7.65" evidence="2"/>
<dbReference type="EMBL" id="JAGGJC010000004">
    <property type="protein sequence ID" value="MDN7130221.1"/>
    <property type="molecule type" value="Genomic_DNA"/>
</dbReference>
<dbReference type="GO" id="GO:0043709">
    <property type="term" value="P:cell adhesion involved in single-species biofilm formation"/>
    <property type="evidence" value="ECO:0007669"/>
    <property type="project" value="TreeGrafter"/>
</dbReference>
<dbReference type="Pfam" id="PF01590">
    <property type="entry name" value="GAF"/>
    <property type="match status" value="1"/>
</dbReference>
<dbReference type="Gene3D" id="6.10.340.10">
    <property type="match status" value="1"/>
</dbReference>
<keyword evidence="6" id="KW-0808">Transferase</keyword>
<keyword evidence="6" id="KW-0548">Nucleotidyltransferase</keyword>
<dbReference type="Pfam" id="PF00990">
    <property type="entry name" value="GGDEF"/>
    <property type="match status" value="1"/>
</dbReference>
<dbReference type="RefSeq" id="WP_301721031.1">
    <property type="nucleotide sequence ID" value="NZ_JAGGJB010000006.1"/>
</dbReference>
<dbReference type="GO" id="GO:0005886">
    <property type="term" value="C:plasma membrane"/>
    <property type="evidence" value="ECO:0007669"/>
    <property type="project" value="TreeGrafter"/>
</dbReference>
<gene>
    <name evidence="6" type="ORF">J6I90_11265</name>
    <name evidence="7" type="ORF">J6I92_10080</name>
</gene>
<feature type="domain" description="HAMP" evidence="4">
    <location>
        <begin position="220"/>
        <end position="272"/>
    </location>
</feature>
<dbReference type="FunFam" id="3.30.70.270:FF:000001">
    <property type="entry name" value="Diguanylate cyclase domain protein"/>
    <property type="match status" value="1"/>
</dbReference>
<dbReference type="NCBIfam" id="TIGR00254">
    <property type="entry name" value="GGDEF"/>
    <property type="match status" value="1"/>
</dbReference>
<keyword evidence="3" id="KW-0472">Membrane</keyword>
<comment type="cofactor">
    <cofactor evidence="1">
        <name>Mg(2+)</name>
        <dbReference type="ChEBI" id="CHEBI:18420"/>
    </cofactor>
</comment>
<dbReference type="Pfam" id="PF05227">
    <property type="entry name" value="CHASE3"/>
    <property type="match status" value="1"/>
</dbReference>
<dbReference type="PROSITE" id="PS50885">
    <property type="entry name" value="HAMP"/>
    <property type="match status" value="1"/>
</dbReference>
<dbReference type="SUPFAM" id="SSF55073">
    <property type="entry name" value="Nucleotide cyclase"/>
    <property type="match status" value="1"/>
</dbReference>
<protein>
    <recommendedName>
        <fullName evidence="2">diguanylate cyclase</fullName>
        <ecNumber evidence="2">2.7.7.65</ecNumber>
    </recommendedName>
</protein>
<dbReference type="InterPro" id="IPR050469">
    <property type="entry name" value="Diguanylate_Cyclase"/>
</dbReference>
<dbReference type="CDD" id="cd19410">
    <property type="entry name" value="HK9-like_sensor"/>
    <property type="match status" value="1"/>
</dbReference>
<dbReference type="InterPro" id="IPR003660">
    <property type="entry name" value="HAMP_dom"/>
</dbReference>
<dbReference type="PANTHER" id="PTHR45138:SF24">
    <property type="entry name" value="DIGUANYLATE CYCLASE DGCC-RELATED"/>
    <property type="match status" value="1"/>
</dbReference>
<dbReference type="AlphaFoldDB" id="A0AAW7R2X4"/>
<evidence type="ECO:0000259" key="5">
    <source>
        <dbReference type="PROSITE" id="PS50887"/>
    </source>
</evidence>
<name>A0AAW7R2X4_9GAMM</name>
<dbReference type="InterPro" id="IPR029016">
    <property type="entry name" value="GAF-like_dom_sf"/>
</dbReference>
<dbReference type="SUPFAM" id="SSF158472">
    <property type="entry name" value="HAMP domain-like"/>
    <property type="match status" value="1"/>
</dbReference>
<dbReference type="CDD" id="cd01949">
    <property type="entry name" value="GGDEF"/>
    <property type="match status" value="1"/>
</dbReference>
<dbReference type="GO" id="GO:0052621">
    <property type="term" value="F:diguanylate cyclase activity"/>
    <property type="evidence" value="ECO:0007669"/>
    <property type="project" value="UniProtKB-EC"/>
</dbReference>
<feature type="transmembrane region" description="Helical" evidence="3">
    <location>
        <begin position="16"/>
        <end position="37"/>
    </location>
</feature>
<dbReference type="InterPro" id="IPR003018">
    <property type="entry name" value="GAF"/>
</dbReference>
<reference evidence="8 9" key="1">
    <citation type="submission" date="2021-03" db="EMBL/GenBank/DDBJ databases">
        <title>Pseudidiomarina terrestris, a new bacterium isolated from saline soil.</title>
        <authorList>
            <person name="Galisteo C."/>
            <person name="De La Haba R."/>
            <person name="Sanchez-Porro C."/>
            <person name="Ventosa A."/>
        </authorList>
    </citation>
    <scope>NUCLEOTIDE SEQUENCE [LARGE SCALE GENOMIC DNA]</scope>
    <source>
        <strain evidence="6 9">1APP75-32.1</strain>
        <strain evidence="8">1APR75-15</strain>
        <strain evidence="7">1ASR75-15</strain>
    </source>
</reference>
<evidence type="ECO:0000256" key="2">
    <source>
        <dbReference type="ARBA" id="ARBA00012528"/>
    </source>
</evidence>
<evidence type="ECO:0000313" key="9">
    <source>
        <dbReference type="Proteomes" id="UP001169492"/>
    </source>
</evidence>
<dbReference type="SMART" id="SM00065">
    <property type="entry name" value="GAF"/>
    <property type="match status" value="1"/>
</dbReference>
<evidence type="ECO:0000313" key="6">
    <source>
        <dbReference type="EMBL" id="MDN7125463.1"/>
    </source>
</evidence>
<evidence type="ECO:0000256" key="1">
    <source>
        <dbReference type="ARBA" id="ARBA00001946"/>
    </source>
</evidence>
<dbReference type="PANTHER" id="PTHR45138">
    <property type="entry name" value="REGULATORY COMPONENTS OF SENSORY TRANSDUCTION SYSTEM"/>
    <property type="match status" value="1"/>
</dbReference>
<dbReference type="Gene3D" id="3.30.450.40">
    <property type="match status" value="1"/>
</dbReference>
<keyword evidence="3" id="KW-0812">Transmembrane</keyword>
<dbReference type="GO" id="GO:1902201">
    <property type="term" value="P:negative regulation of bacterial-type flagellum-dependent cell motility"/>
    <property type="evidence" value="ECO:0007669"/>
    <property type="project" value="TreeGrafter"/>
</dbReference>
<feature type="transmembrane region" description="Helical" evidence="3">
    <location>
        <begin position="200"/>
        <end position="222"/>
    </location>
</feature>
<dbReference type="EMBL" id="JAGGJB010000006">
    <property type="protein sequence ID" value="MDN7125463.1"/>
    <property type="molecule type" value="Genomic_DNA"/>
</dbReference>